<dbReference type="AlphaFoldDB" id="A0A5R8WI83"/>
<accession>A0A5R8WI83</accession>
<keyword evidence="4" id="KW-1185">Reference proteome</keyword>
<dbReference type="Gene3D" id="3.30.530.80">
    <property type="match status" value="1"/>
</dbReference>
<feature type="domain" description="DUF4468" evidence="2">
    <location>
        <begin position="47"/>
        <end position="126"/>
    </location>
</feature>
<dbReference type="OrthoDB" id="894059at2"/>
<dbReference type="InterPro" id="IPR027823">
    <property type="entry name" value="DUF4468"/>
</dbReference>
<comment type="caution">
    <text evidence="3">The sequence shown here is derived from an EMBL/GenBank/DDBJ whole genome shotgun (WGS) entry which is preliminary data.</text>
</comment>
<dbReference type="RefSeq" id="WP_138081951.1">
    <property type="nucleotide sequence ID" value="NZ_VAJM01000018.1"/>
</dbReference>
<feature type="chain" id="PRO_5024363461" evidence="1">
    <location>
        <begin position="21"/>
        <end position="193"/>
    </location>
</feature>
<feature type="signal peptide" evidence="1">
    <location>
        <begin position="1"/>
        <end position="20"/>
    </location>
</feature>
<sequence length="193" mass="21229">MRSLTTLIFLFILTSYRLVAQTTTAPTVTTVDGKARIEFIVSAAGEQDALFLKGKDWLYKTYNSGKTVEQYDDKAAGRIAVKARTQELKWNAGLGIVNTAGGFTYNMTLDFKEGKGRLIIEDITYQKGQLKDAMILASGADLADTFPANWPTLGKKAMTKHWNEMQAAGTSELLALATSFQSALTKKGDNKDW</sequence>
<dbReference type="EMBL" id="VAJM01000018">
    <property type="protein sequence ID" value="TLM88443.1"/>
    <property type="molecule type" value="Genomic_DNA"/>
</dbReference>
<evidence type="ECO:0000256" key="1">
    <source>
        <dbReference type="SAM" id="SignalP"/>
    </source>
</evidence>
<evidence type="ECO:0000259" key="2">
    <source>
        <dbReference type="Pfam" id="PF14730"/>
    </source>
</evidence>
<name>A0A5R8WI83_9BACT</name>
<evidence type="ECO:0000313" key="4">
    <source>
        <dbReference type="Proteomes" id="UP000305517"/>
    </source>
</evidence>
<reference evidence="3 4" key="1">
    <citation type="submission" date="2019-05" db="EMBL/GenBank/DDBJ databases">
        <title>Hymenobacter edaphi sp. nov., isolated from abandoned arsenic-contaminated farmland soil.</title>
        <authorList>
            <person name="Nie L."/>
        </authorList>
    </citation>
    <scope>NUCLEOTIDE SEQUENCE [LARGE SCALE GENOMIC DNA]</scope>
    <source>
        <strain evidence="3 4">1-3-3-8</strain>
    </source>
</reference>
<dbReference type="Proteomes" id="UP000305517">
    <property type="component" value="Unassembled WGS sequence"/>
</dbReference>
<organism evidence="3 4">
    <name type="scientific">Hymenobacter jeollabukensis</name>
    <dbReference type="NCBI Taxonomy" id="2025313"/>
    <lineage>
        <taxon>Bacteria</taxon>
        <taxon>Pseudomonadati</taxon>
        <taxon>Bacteroidota</taxon>
        <taxon>Cytophagia</taxon>
        <taxon>Cytophagales</taxon>
        <taxon>Hymenobacteraceae</taxon>
        <taxon>Hymenobacter</taxon>
    </lineage>
</organism>
<proteinExistence type="predicted"/>
<evidence type="ECO:0000313" key="3">
    <source>
        <dbReference type="EMBL" id="TLM88443.1"/>
    </source>
</evidence>
<keyword evidence="1" id="KW-0732">Signal</keyword>
<dbReference type="Pfam" id="PF14730">
    <property type="entry name" value="DUF4468"/>
    <property type="match status" value="1"/>
</dbReference>
<gene>
    <name evidence="3" type="ORF">FDY95_24075</name>
</gene>
<protein>
    <submittedName>
        <fullName evidence="3">DUF4468 domain-containing protein</fullName>
    </submittedName>
</protein>